<dbReference type="GO" id="GO:0030435">
    <property type="term" value="P:sporulation resulting in formation of a cellular spore"/>
    <property type="evidence" value="ECO:0007669"/>
    <property type="project" value="UniProtKB-KW"/>
</dbReference>
<dbReference type="Pfam" id="PF04539">
    <property type="entry name" value="Sigma70_r3"/>
    <property type="match status" value="1"/>
</dbReference>
<dbReference type="NCBIfam" id="TIGR02937">
    <property type="entry name" value="sigma70-ECF"/>
    <property type="match status" value="1"/>
</dbReference>
<dbReference type="EMBL" id="DXIE01000035">
    <property type="protein sequence ID" value="HIV62473.1"/>
    <property type="molecule type" value="Genomic_DNA"/>
</dbReference>
<dbReference type="GO" id="GO:0003677">
    <property type="term" value="F:DNA binding"/>
    <property type="evidence" value="ECO:0007669"/>
    <property type="project" value="UniProtKB-KW"/>
</dbReference>
<keyword evidence="4" id="KW-0731">Sigma factor</keyword>
<evidence type="ECO:0000256" key="2">
    <source>
        <dbReference type="ARBA" id="ARBA00022969"/>
    </source>
</evidence>
<keyword evidence="2" id="KW-0749">Sporulation</keyword>
<gene>
    <name evidence="8" type="ORF">H9746_06510</name>
</gene>
<keyword evidence="3" id="KW-0805">Transcription regulation</keyword>
<keyword evidence="5" id="KW-0238">DNA-binding</keyword>
<evidence type="ECO:0000256" key="4">
    <source>
        <dbReference type="ARBA" id="ARBA00023082"/>
    </source>
</evidence>
<dbReference type="InterPro" id="IPR013325">
    <property type="entry name" value="RNA_pol_sigma_r2"/>
</dbReference>
<dbReference type="InterPro" id="IPR000943">
    <property type="entry name" value="RNA_pol_sigma70"/>
</dbReference>
<evidence type="ECO:0000313" key="9">
    <source>
        <dbReference type="Proteomes" id="UP000886808"/>
    </source>
</evidence>
<dbReference type="Pfam" id="PF04545">
    <property type="entry name" value="Sigma70_r4"/>
    <property type="match status" value="1"/>
</dbReference>
<dbReference type="CDD" id="cd06171">
    <property type="entry name" value="Sigma70_r4"/>
    <property type="match status" value="1"/>
</dbReference>
<comment type="caution">
    <text evidence="8">The sequence shown here is derived from an EMBL/GenBank/DDBJ whole genome shotgun (WGS) entry which is preliminary data.</text>
</comment>
<sequence length="235" mass="26445">MSEQLELIKKAQTGDKLAGEKLIIKNSGLIWSIVKRYTNRGVEQDDLYQLACLGFIKAVNGFDGDFGTQFSTYAVPKIAGEIRRFLRDDGSVKVSRSVKEQSIKLKQLQNKLENELGREVTISELANASGLSVEEVAMCEQATQSTDSLQREVGEDGSALGELIGDEGIEEHITNKLALWQMIDELPEREAQIIRLRYERNMTQQQCAKLLGVSQVQVSRLEKKAVERMRKQILE</sequence>
<dbReference type="PANTHER" id="PTHR30603:SF17">
    <property type="entry name" value="RNA POLYMERASE SIGMA-G FACTOR"/>
    <property type="match status" value="1"/>
</dbReference>
<dbReference type="PRINTS" id="PR00046">
    <property type="entry name" value="SIGMA70FCT"/>
</dbReference>
<dbReference type="SUPFAM" id="SSF88659">
    <property type="entry name" value="Sigma3 and sigma4 domains of RNA polymerase sigma factors"/>
    <property type="match status" value="2"/>
</dbReference>
<dbReference type="InterPro" id="IPR050239">
    <property type="entry name" value="Sigma-70_RNA_pol_init_factors"/>
</dbReference>
<dbReference type="InterPro" id="IPR014284">
    <property type="entry name" value="RNA_pol_sigma-70_dom"/>
</dbReference>
<dbReference type="PANTHER" id="PTHR30603">
    <property type="entry name" value="RNA POLYMERASE SIGMA FACTOR RPO"/>
    <property type="match status" value="1"/>
</dbReference>
<proteinExistence type="inferred from homology"/>
<feature type="domain" description="HTH cro/C1-type" evidence="7">
    <location>
        <begin position="193"/>
        <end position="223"/>
    </location>
</feature>
<dbReference type="GO" id="GO:0016987">
    <property type="term" value="F:sigma factor activity"/>
    <property type="evidence" value="ECO:0007669"/>
    <property type="project" value="UniProtKB-KW"/>
</dbReference>
<reference evidence="8" key="1">
    <citation type="journal article" date="2021" name="PeerJ">
        <title>Extensive microbial diversity within the chicken gut microbiome revealed by metagenomics and culture.</title>
        <authorList>
            <person name="Gilroy R."/>
            <person name="Ravi A."/>
            <person name="Getino M."/>
            <person name="Pursley I."/>
            <person name="Horton D.L."/>
            <person name="Alikhan N.F."/>
            <person name="Baker D."/>
            <person name="Gharbi K."/>
            <person name="Hall N."/>
            <person name="Watson M."/>
            <person name="Adriaenssens E.M."/>
            <person name="Foster-Nyarko E."/>
            <person name="Jarju S."/>
            <person name="Secka A."/>
            <person name="Antonio M."/>
            <person name="Oren A."/>
            <person name="Chaudhuri R.R."/>
            <person name="La Ragione R."/>
            <person name="Hildebrand F."/>
            <person name="Pallen M.J."/>
        </authorList>
    </citation>
    <scope>NUCLEOTIDE SEQUENCE</scope>
    <source>
        <strain evidence="8">CHK193-4272</strain>
    </source>
</reference>
<evidence type="ECO:0000313" key="8">
    <source>
        <dbReference type="EMBL" id="HIV62473.1"/>
    </source>
</evidence>
<accession>A0A9D1TI42</accession>
<dbReference type="Pfam" id="PF04542">
    <property type="entry name" value="Sigma70_r2"/>
    <property type="match status" value="1"/>
</dbReference>
<dbReference type="InterPro" id="IPR013324">
    <property type="entry name" value="RNA_pol_sigma_r3/r4-like"/>
</dbReference>
<evidence type="ECO:0000259" key="7">
    <source>
        <dbReference type="PROSITE" id="PS50943"/>
    </source>
</evidence>
<keyword evidence="6" id="KW-0804">Transcription</keyword>
<reference evidence="8" key="2">
    <citation type="submission" date="2021-04" db="EMBL/GenBank/DDBJ databases">
        <authorList>
            <person name="Gilroy R."/>
        </authorList>
    </citation>
    <scope>NUCLEOTIDE SEQUENCE</scope>
    <source>
        <strain evidence="8">CHK193-4272</strain>
    </source>
</reference>
<dbReference type="InterPro" id="IPR001387">
    <property type="entry name" value="Cro/C1-type_HTH"/>
</dbReference>
<dbReference type="AlphaFoldDB" id="A0A9D1TI42"/>
<evidence type="ECO:0000256" key="3">
    <source>
        <dbReference type="ARBA" id="ARBA00023015"/>
    </source>
</evidence>
<dbReference type="GO" id="GO:0006352">
    <property type="term" value="P:DNA-templated transcription initiation"/>
    <property type="evidence" value="ECO:0007669"/>
    <property type="project" value="InterPro"/>
</dbReference>
<protein>
    <submittedName>
        <fullName evidence="8">Sigma-70 family RNA polymerase sigma factor</fullName>
    </submittedName>
</protein>
<dbReference type="PROSITE" id="PS50943">
    <property type="entry name" value="HTH_CROC1"/>
    <property type="match status" value="1"/>
</dbReference>
<evidence type="ECO:0000256" key="5">
    <source>
        <dbReference type="ARBA" id="ARBA00023125"/>
    </source>
</evidence>
<evidence type="ECO:0000256" key="1">
    <source>
        <dbReference type="ARBA" id="ARBA00007788"/>
    </source>
</evidence>
<organism evidence="8 9">
    <name type="scientific">Candidatus Butyricicoccus avistercoris</name>
    <dbReference type="NCBI Taxonomy" id="2838518"/>
    <lineage>
        <taxon>Bacteria</taxon>
        <taxon>Bacillati</taxon>
        <taxon>Bacillota</taxon>
        <taxon>Clostridia</taxon>
        <taxon>Eubacteriales</taxon>
        <taxon>Butyricicoccaceae</taxon>
        <taxon>Butyricicoccus</taxon>
    </lineage>
</organism>
<evidence type="ECO:0000256" key="6">
    <source>
        <dbReference type="ARBA" id="ARBA00023163"/>
    </source>
</evidence>
<dbReference type="SUPFAM" id="SSF88946">
    <property type="entry name" value="Sigma2 domain of RNA polymerase sigma factors"/>
    <property type="match status" value="1"/>
</dbReference>
<dbReference type="InterPro" id="IPR007630">
    <property type="entry name" value="RNA_pol_sigma70_r4"/>
</dbReference>
<dbReference type="Gene3D" id="1.20.120.1810">
    <property type="match status" value="1"/>
</dbReference>
<dbReference type="InterPro" id="IPR007627">
    <property type="entry name" value="RNA_pol_sigma70_r2"/>
</dbReference>
<dbReference type="Proteomes" id="UP000886808">
    <property type="component" value="Unassembled WGS sequence"/>
</dbReference>
<name>A0A9D1TI42_9FIRM</name>
<dbReference type="InterPro" id="IPR007624">
    <property type="entry name" value="RNA_pol_sigma70_r3"/>
</dbReference>
<comment type="similarity">
    <text evidence="1">Belongs to the sigma-70 factor family.</text>
</comment>
<dbReference type="Gene3D" id="1.20.140.160">
    <property type="match status" value="1"/>
</dbReference>